<feature type="compositionally biased region" description="Polar residues" evidence="14">
    <location>
        <begin position="320"/>
        <end position="329"/>
    </location>
</feature>
<dbReference type="EMBL" id="CM029039">
    <property type="protein sequence ID" value="KAG2640311.1"/>
    <property type="molecule type" value="Genomic_DNA"/>
</dbReference>
<protein>
    <recommendedName>
        <fullName evidence="2">non-specific serine/threonine protein kinase</fullName>
        <ecNumber evidence="2">2.7.11.1</ecNumber>
    </recommendedName>
    <alternativeName>
        <fullName evidence="12">Fused homolog</fullName>
    </alternativeName>
</protein>
<dbReference type="InterPro" id="IPR016024">
    <property type="entry name" value="ARM-type_fold"/>
</dbReference>
<dbReference type="GO" id="GO:0004674">
    <property type="term" value="F:protein serine/threonine kinase activity"/>
    <property type="evidence" value="ECO:0007669"/>
    <property type="project" value="UniProtKB-KW"/>
</dbReference>
<dbReference type="PANTHER" id="PTHR22983:SF6">
    <property type="entry name" value="SERINE_THREONINE-PROTEIN KINASE 36"/>
    <property type="match status" value="1"/>
</dbReference>
<dbReference type="InterPro" id="IPR008271">
    <property type="entry name" value="Ser/Thr_kinase_AS"/>
</dbReference>
<accession>A0A8T0VTX2</accession>
<proteinExistence type="predicted"/>
<dbReference type="PROSITE" id="PS00107">
    <property type="entry name" value="PROTEIN_KINASE_ATP"/>
    <property type="match status" value="1"/>
</dbReference>
<dbReference type="GO" id="GO:0005737">
    <property type="term" value="C:cytoplasm"/>
    <property type="evidence" value="ECO:0007669"/>
    <property type="project" value="UniProtKB-ARBA"/>
</dbReference>
<comment type="subcellular location">
    <subcellularLocation>
        <location evidence="1">Cytoplasm</location>
        <location evidence="1">Cytoskeleton</location>
    </subcellularLocation>
</comment>
<dbReference type="OrthoDB" id="266718at2759"/>
<dbReference type="PANTHER" id="PTHR22983">
    <property type="entry name" value="PROTEIN KINASE RELATED"/>
    <property type="match status" value="1"/>
</dbReference>
<feature type="region of interest" description="Disordered" evidence="14">
    <location>
        <begin position="288"/>
        <end position="329"/>
    </location>
</feature>
<dbReference type="InterPro" id="IPR000719">
    <property type="entry name" value="Prot_kinase_dom"/>
</dbReference>
<evidence type="ECO:0000256" key="7">
    <source>
        <dbReference type="ARBA" id="ARBA00022777"/>
    </source>
</evidence>
<dbReference type="InterPro" id="IPR011009">
    <property type="entry name" value="Kinase-like_dom_sf"/>
</dbReference>
<dbReference type="GO" id="GO:0005856">
    <property type="term" value="C:cytoskeleton"/>
    <property type="evidence" value="ECO:0007669"/>
    <property type="project" value="UniProtKB-SubCell"/>
</dbReference>
<dbReference type="CDD" id="cd14002">
    <property type="entry name" value="STKc_STK36"/>
    <property type="match status" value="1"/>
</dbReference>
<feature type="compositionally biased region" description="Basic and acidic residues" evidence="14">
    <location>
        <begin position="307"/>
        <end position="319"/>
    </location>
</feature>
<feature type="compositionally biased region" description="Polar residues" evidence="14">
    <location>
        <begin position="288"/>
        <end position="306"/>
    </location>
</feature>
<dbReference type="InterPro" id="IPR017441">
    <property type="entry name" value="Protein_kinase_ATP_BS"/>
</dbReference>
<evidence type="ECO:0000256" key="10">
    <source>
        <dbReference type="ARBA" id="ARBA00047899"/>
    </source>
</evidence>
<dbReference type="Pfam" id="PF00069">
    <property type="entry name" value="Pkinase"/>
    <property type="match status" value="1"/>
</dbReference>
<dbReference type="Proteomes" id="UP000823388">
    <property type="component" value="Chromosome 2K"/>
</dbReference>
<dbReference type="InterPro" id="IPR000225">
    <property type="entry name" value="Armadillo"/>
</dbReference>
<comment type="caution">
    <text evidence="16">The sequence shown here is derived from an EMBL/GenBank/DDBJ whole genome shotgun (WGS) entry which is preliminary data.</text>
</comment>
<keyword evidence="5" id="KW-0808">Transferase</keyword>
<evidence type="ECO:0000256" key="5">
    <source>
        <dbReference type="ARBA" id="ARBA00022679"/>
    </source>
</evidence>
<gene>
    <name evidence="16" type="ORF">PVAP13_2KG081300</name>
</gene>
<keyword evidence="9" id="KW-0206">Cytoskeleton</keyword>
<evidence type="ECO:0000256" key="9">
    <source>
        <dbReference type="ARBA" id="ARBA00023212"/>
    </source>
</evidence>
<dbReference type="FunFam" id="3.30.200.20:FF:000042">
    <property type="entry name" value="Aurora kinase A"/>
    <property type="match status" value="1"/>
</dbReference>
<dbReference type="SUPFAM" id="SSF48371">
    <property type="entry name" value="ARM repeat"/>
    <property type="match status" value="1"/>
</dbReference>
<keyword evidence="3" id="KW-0963">Cytoplasm</keyword>
<evidence type="ECO:0000256" key="13">
    <source>
        <dbReference type="PROSITE-ProRule" id="PRU10141"/>
    </source>
</evidence>
<dbReference type="PROSITE" id="PS00108">
    <property type="entry name" value="PROTEIN_KINASE_ST"/>
    <property type="match status" value="1"/>
</dbReference>
<evidence type="ECO:0000256" key="6">
    <source>
        <dbReference type="ARBA" id="ARBA00022741"/>
    </source>
</evidence>
<keyword evidence="6 13" id="KW-0547">Nucleotide-binding</keyword>
<keyword evidence="17" id="KW-1185">Reference proteome</keyword>
<evidence type="ECO:0000256" key="14">
    <source>
        <dbReference type="SAM" id="MobiDB-lite"/>
    </source>
</evidence>
<reference evidence="16" key="1">
    <citation type="submission" date="2020-05" db="EMBL/GenBank/DDBJ databases">
        <title>WGS assembly of Panicum virgatum.</title>
        <authorList>
            <person name="Lovell J.T."/>
            <person name="Jenkins J."/>
            <person name="Shu S."/>
            <person name="Juenger T.E."/>
            <person name="Schmutz J."/>
        </authorList>
    </citation>
    <scope>NUCLEOTIDE SEQUENCE</scope>
    <source>
        <strain evidence="16">AP13</strain>
    </source>
</reference>
<dbReference type="Gene3D" id="1.10.510.10">
    <property type="entry name" value="Transferase(Phosphotransferase) domain 1"/>
    <property type="match status" value="1"/>
</dbReference>
<evidence type="ECO:0000313" key="16">
    <source>
        <dbReference type="EMBL" id="KAG2640311.1"/>
    </source>
</evidence>
<dbReference type="InterPro" id="IPR011989">
    <property type="entry name" value="ARM-like"/>
</dbReference>
<evidence type="ECO:0000256" key="4">
    <source>
        <dbReference type="ARBA" id="ARBA00022527"/>
    </source>
</evidence>
<dbReference type="SUPFAM" id="SSF56112">
    <property type="entry name" value="Protein kinase-like (PK-like)"/>
    <property type="match status" value="1"/>
</dbReference>
<evidence type="ECO:0000256" key="2">
    <source>
        <dbReference type="ARBA" id="ARBA00012513"/>
    </source>
</evidence>
<dbReference type="FunFam" id="1.10.510.10:FF:000292">
    <property type="entry name" value="Serine/threonine-protein kinase 36"/>
    <property type="match status" value="1"/>
</dbReference>
<organism evidence="16 17">
    <name type="scientific">Panicum virgatum</name>
    <name type="common">Blackwell switchgrass</name>
    <dbReference type="NCBI Taxonomy" id="38727"/>
    <lineage>
        <taxon>Eukaryota</taxon>
        <taxon>Viridiplantae</taxon>
        <taxon>Streptophyta</taxon>
        <taxon>Embryophyta</taxon>
        <taxon>Tracheophyta</taxon>
        <taxon>Spermatophyta</taxon>
        <taxon>Magnoliopsida</taxon>
        <taxon>Liliopsida</taxon>
        <taxon>Poales</taxon>
        <taxon>Poaceae</taxon>
        <taxon>PACMAD clade</taxon>
        <taxon>Panicoideae</taxon>
        <taxon>Panicodae</taxon>
        <taxon>Paniceae</taxon>
        <taxon>Panicinae</taxon>
        <taxon>Panicum</taxon>
        <taxon>Panicum sect. Hiantes</taxon>
    </lineage>
</organism>
<evidence type="ECO:0000313" key="17">
    <source>
        <dbReference type="Proteomes" id="UP000823388"/>
    </source>
</evidence>
<evidence type="ECO:0000256" key="8">
    <source>
        <dbReference type="ARBA" id="ARBA00022840"/>
    </source>
</evidence>
<evidence type="ECO:0000256" key="11">
    <source>
        <dbReference type="ARBA" id="ARBA00048679"/>
    </source>
</evidence>
<evidence type="ECO:0000256" key="1">
    <source>
        <dbReference type="ARBA" id="ARBA00004245"/>
    </source>
</evidence>
<dbReference type="SMART" id="SM00220">
    <property type="entry name" value="S_TKc"/>
    <property type="match status" value="1"/>
</dbReference>
<dbReference type="EC" id="2.7.11.1" evidence="2"/>
<dbReference type="Gene3D" id="1.25.10.10">
    <property type="entry name" value="Leucine-rich Repeat Variant"/>
    <property type="match status" value="1"/>
</dbReference>
<evidence type="ECO:0000259" key="15">
    <source>
        <dbReference type="PROSITE" id="PS50011"/>
    </source>
</evidence>
<name>A0A8T0VTX2_PANVG</name>
<comment type="catalytic activity">
    <reaction evidence="11">
        <text>L-seryl-[protein] + ATP = O-phospho-L-seryl-[protein] + ADP + H(+)</text>
        <dbReference type="Rhea" id="RHEA:17989"/>
        <dbReference type="Rhea" id="RHEA-COMP:9863"/>
        <dbReference type="Rhea" id="RHEA-COMP:11604"/>
        <dbReference type="ChEBI" id="CHEBI:15378"/>
        <dbReference type="ChEBI" id="CHEBI:29999"/>
        <dbReference type="ChEBI" id="CHEBI:30616"/>
        <dbReference type="ChEBI" id="CHEBI:83421"/>
        <dbReference type="ChEBI" id="CHEBI:456216"/>
        <dbReference type="EC" id="2.7.11.1"/>
    </reaction>
</comment>
<dbReference type="PROSITE" id="PS50011">
    <property type="entry name" value="PROTEIN_KINASE_DOM"/>
    <property type="match status" value="1"/>
</dbReference>
<evidence type="ECO:0000256" key="12">
    <source>
        <dbReference type="ARBA" id="ARBA00075375"/>
    </source>
</evidence>
<keyword evidence="8 13" id="KW-0067">ATP-binding</keyword>
<keyword evidence="4" id="KW-0723">Serine/threonine-protein kinase</keyword>
<keyword evidence="7" id="KW-0418">Kinase</keyword>
<dbReference type="FunFam" id="1.25.10.10:FF:000223">
    <property type="entry name" value="Serine/threonine-protein kinase TIO"/>
    <property type="match status" value="1"/>
</dbReference>
<feature type="domain" description="Protein kinase" evidence="15">
    <location>
        <begin position="6"/>
        <end position="256"/>
    </location>
</feature>
<comment type="catalytic activity">
    <reaction evidence="10">
        <text>L-threonyl-[protein] + ATP = O-phospho-L-threonyl-[protein] + ADP + H(+)</text>
        <dbReference type="Rhea" id="RHEA:46608"/>
        <dbReference type="Rhea" id="RHEA-COMP:11060"/>
        <dbReference type="Rhea" id="RHEA-COMP:11605"/>
        <dbReference type="ChEBI" id="CHEBI:15378"/>
        <dbReference type="ChEBI" id="CHEBI:30013"/>
        <dbReference type="ChEBI" id="CHEBI:30616"/>
        <dbReference type="ChEBI" id="CHEBI:61977"/>
        <dbReference type="ChEBI" id="CHEBI:456216"/>
        <dbReference type="EC" id="2.7.11.1"/>
    </reaction>
</comment>
<sequence length="1324" mass="145855">MGIEDYHVIGLVGEGSFGKVYKGRRKYTRQTVAMKFILKHGKTDKDLHNLRQEIEILRKLKHENIIEMIDTFETPQEFCVVTEFAQGELFEVLEDDRCLPEEQVQAIAKQLVKALYYLHSNRIIHRDMKPQNILIGKGSVVKLCDFGFARVMSANTVVLRSIKGTPLYMAPELVREQLYNHTVDLWSLGVILYEMFVGQPPFYTNSVYALIRHIVKDPVKYPDNMSANFKSFLKGLLNKEPQSRLTWSALLEHPFVKDDSMESGADTRTAPFETKCSENNCKAEEIQTSRIQASADPQSQNTVSNTEKLKDNKNIDHHGSSTGTVIGSSAPSEFTALDKLEKNSQTVTGANNILGDGEALLNILSPIRIWLTNPQSSSRELNFDGVYQSLRIVKNLIDTGSCHSCAASDGIISTFLEFTSLIIRINLSDAYGPAVKCLVIVQKLLGTSEDVFLSSYYRHWSSLYKLYSQITVSSVDPSGRVYRESTACLALMLFRVISRLKASMSSEGPKHAEESLLKIIDHARRSLLLELLCKCLIASGLSIVSGSTNMVPAACEACKAIWYLAHAVDIMSITAHHFSFPLANSRQQVDLKLDDKLQEQDSMADSNDLINRFSKSFLGSQPMQVAVYHCLHNGPESAIHASLQLISRACLLNAPFCAIICCPLNPPSDINEAEYGGDGTIISDMFSLLSLCGSYLNKESKENINKKSKLSNPHALVVHCCLALAAIAASLKLEGKSSASIILTSSQKKQRSRLSVLAHLSSVDDTVKISLQPHCASAMLALSSLISLENGAQTRSSVCETALALFPRMATLHTLLKLWLSDGSEALCRYNAGLLNLYGLRDGSIGLLETRLKWGGPLAIEQACSVGIPRLLILLLTDGNSKETSEVKESPVHRSGLSPLGVVWTLSALSHCLPGGIFREVLYSREQLKLLTDLLSDIHLKALVAWTGLGGGKRGVRELINSVVDILAFPFVAVESSPNVPSTSASINSGFLLNVASPGRRIGTENKEMLKIIEHNMPQYIQVLLEVGVPGSILQSLDYVDVEDLARPLAIVAKMVRYRPLALQLLKEGLLNPSRVAALLETPTTAKDTLLDFLMIISDLARMSKDFYEPINKAGLVGFLKKFLSNEDPDIRGKACSAIGNMCRHNSYFYSSLAANKVIHLLVDRCSDPDKRTRKFACFAVGNAAYHNGTLYEELRRSIPQLTKLLLAPEEDKTKGNAAGALSNLVRNSDLLCQDIVSQGAIQALLKMVTSYSTVALSPPNRDVLTESPLRIVLFALRKMCDHAICRSFIRSSELLPVIAHLRLSPDRTISEYASDIGTKVHRS</sequence>
<feature type="binding site" evidence="13">
    <location>
        <position position="39"/>
    </location>
    <ligand>
        <name>ATP</name>
        <dbReference type="ChEBI" id="CHEBI:30616"/>
    </ligand>
</feature>
<evidence type="ECO:0000256" key="3">
    <source>
        <dbReference type="ARBA" id="ARBA00022490"/>
    </source>
</evidence>
<dbReference type="SMART" id="SM00185">
    <property type="entry name" value="ARM"/>
    <property type="match status" value="4"/>
</dbReference>
<dbReference type="GO" id="GO:0005524">
    <property type="term" value="F:ATP binding"/>
    <property type="evidence" value="ECO:0007669"/>
    <property type="project" value="UniProtKB-UniRule"/>
</dbReference>